<gene>
    <name evidence="1" type="ORF">ACFS1K_07220</name>
</gene>
<protein>
    <submittedName>
        <fullName evidence="1">Uncharacterized protein</fullName>
    </submittedName>
</protein>
<accession>A0ABW5VEJ9</accession>
<proteinExistence type="predicted"/>
<organism evidence="1 2">
    <name type="scientific">Arenibacter antarcticus</name>
    <dbReference type="NCBI Taxonomy" id="2040469"/>
    <lineage>
        <taxon>Bacteria</taxon>
        <taxon>Pseudomonadati</taxon>
        <taxon>Bacteroidota</taxon>
        <taxon>Flavobacteriia</taxon>
        <taxon>Flavobacteriales</taxon>
        <taxon>Flavobacteriaceae</taxon>
        <taxon>Arenibacter</taxon>
    </lineage>
</organism>
<dbReference type="Proteomes" id="UP001597532">
    <property type="component" value="Unassembled WGS sequence"/>
</dbReference>
<name>A0ABW5VEJ9_9FLAO</name>
<sequence>MKTFEYKDPTVENGKYIVFEIGDCEFVNPIEYYRDAYIQKQIRMYWAISPGLKKEFEKKKLEMSDPEIQRLFEKRALSDWEEFFSEKSTTEIKPNYLGLLESEKKSDQEKLLKGQTISTYELFAFIIYSYKEFGLTFSQYTFRHTQKGVDPTDLTDFTHIKEDGTVATSRETELSDGQLKQAIEHRVVMVAKFIGDNENWHCFFTNYKSLKGKEKAYKGGQPHFHYISSKWGLTKEQAIEQLSKRKYKLPTMPHLDYEK</sequence>
<evidence type="ECO:0000313" key="1">
    <source>
        <dbReference type="EMBL" id="MFD2789544.1"/>
    </source>
</evidence>
<comment type="caution">
    <text evidence="1">The sequence shown here is derived from an EMBL/GenBank/DDBJ whole genome shotgun (WGS) entry which is preliminary data.</text>
</comment>
<dbReference type="RefSeq" id="WP_251809430.1">
    <property type="nucleotide sequence ID" value="NZ_CP166679.1"/>
</dbReference>
<keyword evidence="2" id="KW-1185">Reference proteome</keyword>
<reference evidence="2" key="1">
    <citation type="journal article" date="2019" name="Int. J. Syst. Evol. Microbiol.">
        <title>The Global Catalogue of Microorganisms (GCM) 10K type strain sequencing project: providing services to taxonomists for standard genome sequencing and annotation.</title>
        <authorList>
            <consortium name="The Broad Institute Genomics Platform"/>
            <consortium name="The Broad Institute Genome Sequencing Center for Infectious Disease"/>
            <person name="Wu L."/>
            <person name="Ma J."/>
        </authorList>
    </citation>
    <scope>NUCLEOTIDE SEQUENCE [LARGE SCALE GENOMIC DNA]</scope>
    <source>
        <strain evidence="2">KCTC 52924</strain>
    </source>
</reference>
<evidence type="ECO:0000313" key="2">
    <source>
        <dbReference type="Proteomes" id="UP001597532"/>
    </source>
</evidence>
<dbReference type="EMBL" id="JBHUOK010000028">
    <property type="protein sequence ID" value="MFD2789544.1"/>
    <property type="molecule type" value="Genomic_DNA"/>
</dbReference>